<evidence type="ECO:0000313" key="2">
    <source>
        <dbReference type="WBParaSite" id="Hba_04685"/>
    </source>
</evidence>
<dbReference type="Proteomes" id="UP000095283">
    <property type="component" value="Unplaced"/>
</dbReference>
<sequence>MEVHKLVEELKMYDFKKNSVLSFHQKTGISPKTIKKYLTQYNIPHNTKGVRHSGIRDSFGRFCLNYTPLDNAPQDLKELKDIHLVKELKEEVKEKKKVVDITRKRSPEEQIAYIQKSIQKAS</sequence>
<name>A0A1I7WI53_HETBA</name>
<protein>
    <submittedName>
        <fullName evidence="2">Transposase</fullName>
    </submittedName>
</protein>
<reference evidence="2" key="1">
    <citation type="submission" date="2016-11" db="UniProtKB">
        <authorList>
            <consortium name="WormBaseParasite"/>
        </authorList>
    </citation>
    <scope>IDENTIFICATION</scope>
</reference>
<accession>A0A1I7WI53</accession>
<organism evidence="1 2">
    <name type="scientific">Heterorhabditis bacteriophora</name>
    <name type="common">Entomopathogenic nematode worm</name>
    <dbReference type="NCBI Taxonomy" id="37862"/>
    <lineage>
        <taxon>Eukaryota</taxon>
        <taxon>Metazoa</taxon>
        <taxon>Ecdysozoa</taxon>
        <taxon>Nematoda</taxon>
        <taxon>Chromadorea</taxon>
        <taxon>Rhabditida</taxon>
        <taxon>Rhabditina</taxon>
        <taxon>Rhabditomorpha</taxon>
        <taxon>Strongyloidea</taxon>
        <taxon>Heterorhabditidae</taxon>
        <taxon>Heterorhabditis</taxon>
    </lineage>
</organism>
<keyword evidence="1" id="KW-1185">Reference proteome</keyword>
<dbReference type="WBParaSite" id="Hba_04685">
    <property type="protein sequence ID" value="Hba_04685"/>
    <property type="gene ID" value="Hba_04685"/>
</dbReference>
<proteinExistence type="predicted"/>
<evidence type="ECO:0000313" key="1">
    <source>
        <dbReference type="Proteomes" id="UP000095283"/>
    </source>
</evidence>
<dbReference type="AlphaFoldDB" id="A0A1I7WI53"/>